<evidence type="ECO:0000256" key="1">
    <source>
        <dbReference type="SAM" id="Phobius"/>
    </source>
</evidence>
<name>A0A6A6K3L8_HEVBR</name>
<proteinExistence type="predicted"/>
<organism evidence="2 3">
    <name type="scientific">Hevea brasiliensis</name>
    <name type="common">Para rubber tree</name>
    <name type="synonym">Siphonia brasiliensis</name>
    <dbReference type="NCBI Taxonomy" id="3981"/>
    <lineage>
        <taxon>Eukaryota</taxon>
        <taxon>Viridiplantae</taxon>
        <taxon>Streptophyta</taxon>
        <taxon>Embryophyta</taxon>
        <taxon>Tracheophyta</taxon>
        <taxon>Spermatophyta</taxon>
        <taxon>Magnoliopsida</taxon>
        <taxon>eudicotyledons</taxon>
        <taxon>Gunneridae</taxon>
        <taxon>Pentapetalae</taxon>
        <taxon>rosids</taxon>
        <taxon>fabids</taxon>
        <taxon>Malpighiales</taxon>
        <taxon>Euphorbiaceae</taxon>
        <taxon>Crotonoideae</taxon>
        <taxon>Micrandreae</taxon>
        <taxon>Hevea</taxon>
    </lineage>
</organism>
<keyword evidence="1" id="KW-0472">Membrane</keyword>
<comment type="caution">
    <text evidence="2">The sequence shown here is derived from an EMBL/GenBank/DDBJ whole genome shotgun (WGS) entry which is preliminary data.</text>
</comment>
<reference evidence="2 3" key="1">
    <citation type="journal article" date="2020" name="Mol. Plant">
        <title>The Chromosome-Based Rubber Tree Genome Provides New Insights into Spurge Genome Evolution and Rubber Biosynthesis.</title>
        <authorList>
            <person name="Liu J."/>
            <person name="Shi C."/>
            <person name="Shi C.C."/>
            <person name="Li W."/>
            <person name="Zhang Q.J."/>
            <person name="Zhang Y."/>
            <person name="Li K."/>
            <person name="Lu H.F."/>
            <person name="Shi C."/>
            <person name="Zhu S.T."/>
            <person name="Xiao Z.Y."/>
            <person name="Nan H."/>
            <person name="Yue Y."/>
            <person name="Zhu X.G."/>
            <person name="Wu Y."/>
            <person name="Hong X.N."/>
            <person name="Fan G.Y."/>
            <person name="Tong Y."/>
            <person name="Zhang D."/>
            <person name="Mao C.L."/>
            <person name="Liu Y.L."/>
            <person name="Hao S.J."/>
            <person name="Liu W.Q."/>
            <person name="Lv M.Q."/>
            <person name="Zhang H.B."/>
            <person name="Liu Y."/>
            <person name="Hu-Tang G.R."/>
            <person name="Wang J.P."/>
            <person name="Wang J.H."/>
            <person name="Sun Y.H."/>
            <person name="Ni S.B."/>
            <person name="Chen W.B."/>
            <person name="Zhang X.C."/>
            <person name="Jiao Y.N."/>
            <person name="Eichler E.E."/>
            <person name="Li G.H."/>
            <person name="Liu X."/>
            <person name="Gao L.Z."/>
        </authorList>
    </citation>
    <scope>NUCLEOTIDE SEQUENCE [LARGE SCALE GENOMIC DNA]</scope>
    <source>
        <strain evidence="3">cv. GT1</strain>
        <tissue evidence="2">Leaf</tissue>
    </source>
</reference>
<sequence length="161" mass="18893">MIGLLSTKEAAQSIPFLIALLIFTIWFINFCKGRYEPTFRRYPLQLSSPEFIIQRSSFGHGLRLYVRMDAFISKQDRHRGDGDHNVQKMRRISNVSWLASKRQVHKTLKNRVNGKIWKREEDDDDDEWSLPTNKKFIQESELTDSAFEFSKGNGIPKKRAE</sequence>
<dbReference type="Proteomes" id="UP000467840">
    <property type="component" value="Unassembled WGS sequence"/>
</dbReference>
<keyword evidence="1" id="KW-0812">Transmembrane</keyword>
<keyword evidence="3" id="KW-1185">Reference proteome</keyword>
<dbReference type="EMBL" id="JAAGAX010000034">
    <property type="protein sequence ID" value="KAF2283015.1"/>
    <property type="molecule type" value="Genomic_DNA"/>
</dbReference>
<evidence type="ECO:0000313" key="2">
    <source>
        <dbReference type="EMBL" id="KAF2283015.1"/>
    </source>
</evidence>
<accession>A0A6A6K3L8</accession>
<evidence type="ECO:0000313" key="3">
    <source>
        <dbReference type="Proteomes" id="UP000467840"/>
    </source>
</evidence>
<keyword evidence="1" id="KW-1133">Transmembrane helix</keyword>
<dbReference type="AlphaFoldDB" id="A0A6A6K3L8"/>
<gene>
    <name evidence="2" type="ORF">GH714_043382</name>
</gene>
<protein>
    <submittedName>
        <fullName evidence="2">Uncharacterized protein</fullName>
    </submittedName>
</protein>
<feature type="transmembrane region" description="Helical" evidence="1">
    <location>
        <begin position="12"/>
        <end position="31"/>
    </location>
</feature>